<evidence type="ECO:0000313" key="4">
    <source>
        <dbReference type="Proteomes" id="UP000239560"/>
    </source>
</evidence>
<dbReference type="EMBL" id="LCTV02000005">
    <property type="protein sequence ID" value="PRQ75181.1"/>
    <property type="molecule type" value="Genomic_DNA"/>
</dbReference>
<dbReference type="Proteomes" id="UP000239560">
    <property type="component" value="Unassembled WGS sequence"/>
</dbReference>
<reference evidence="3 4" key="1">
    <citation type="journal article" date="2018" name="Elife">
        <title>Functional genomics of lipid metabolism in the oleaginous yeast Rhodosporidium toruloides.</title>
        <authorList>
            <person name="Coradetti S.T."/>
            <person name="Pinel D."/>
            <person name="Geiselman G."/>
            <person name="Ito M."/>
            <person name="Mondo S."/>
            <person name="Reilly M.C."/>
            <person name="Cheng Y.F."/>
            <person name="Bauer S."/>
            <person name="Grigoriev I."/>
            <person name="Gladden J.M."/>
            <person name="Simmons B.A."/>
            <person name="Brem R."/>
            <person name="Arkin A.P."/>
            <person name="Skerker J.M."/>
        </authorList>
    </citation>
    <scope>NUCLEOTIDE SEQUENCE [LARGE SCALE GENOMIC DNA]</scope>
    <source>
        <strain evidence="3 4">NBRC 0880</strain>
    </source>
</reference>
<organism evidence="3 4">
    <name type="scientific">Rhodotorula toruloides</name>
    <name type="common">Yeast</name>
    <name type="synonym">Rhodosporidium toruloides</name>
    <dbReference type="NCBI Taxonomy" id="5286"/>
    <lineage>
        <taxon>Eukaryota</taxon>
        <taxon>Fungi</taxon>
        <taxon>Dikarya</taxon>
        <taxon>Basidiomycota</taxon>
        <taxon>Pucciniomycotina</taxon>
        <taxon>Microbotryomycetes</taxon>
        <taxon>Sporidiobolales</taxon>
        <taxon>Sporidiobolaceae</taxon>
        <taxon>Rhodotorula</taxon>
    </lineage>
</organism>
<accession>A0A2T0AB01</accession>
<feature type="chain" id="PRO_5015591198" description="Secreted protein" evidence="2">
    <location>
        <begin position="17"/>
        <end position="97"/>
    </location>
</feature>
<evidence type="ECO:0000256" key="2">
    <source>
        <dbReference type="SAM" id="SignalP"/>
    </source>
</evidence>
<name>A0A2T0AB01_RHOTO</name>
<evidence type="ECO:0008006" key="5">
    <source>
        <dbReference type="Google" id="ProtNLM"/>
    </source>
</evidence>
<feature type="compositionally biased region" description="Low complexity" evidence="1">
    <location>
        <begin position="32"/>
        <end position="44"/>
    </location>
</feature>
<evidence type="ECO:0000256" key="1">
    <source>
        <dbReference type="SAM" id="MobiDB-lite"/>
    </source>
</evidence>
<dbReference type="OrthoDB" id="10595071at2759"/>
<gene>
    <name evidence="3" type="ORF">AAT19DRAFT_14204</name>
</gene>
<proteinExistence type="predicted"/>
<feature type="signal peptide" evidence="2">
    <location>
        <begin position="1"/>
        <end position="16"/>
    </location>
</feature>
<protein>
    <recommendedName>
        <fullName evidence="5">Secreted protein</fullName>
    </recommendedName>
</protein>
<dbReference type="AlphaFoldDB" id="A0A2T0AB01"/>
<keyword evidence="2" id="KW-0732">Signal</keyword>
<comment type="caution">
    <text evidence="3">The sequence shown here is derived from an EMBL/GenBank/DDBJ whole genome shotgun (WGS) entry which is preliminary data.</text>
</comment>
<feature type="region of interest" description="Disordered" evidence="1">
    <location>
        <begin position="17"/>
        <end position="97"/>
    </location>
</feature>
<sequence>MLTILAVTASSARLGALVGPSTIDPTSSTARTSTELLPTLTPTSDAGKNDPSGTSPAQRDCAAPSTPSTPSTPPPKNVFSSTSAPPPHRKSTSAFPF</sequence>
<evidence type="ECO:0000313" key="3">
    <source>
        <dbReference type="EMBL" id="PRQ75181.1"/>
    </source>
</evidence>